<feature type="non-terminal residue" evidence="7">
    <location>
        <position position="1"/>
    </location>
</feature>
<dbReference type="CDD" id="cd18577">
    <property type="entry name" value="ABC_6TM_Pgp_ABCB1_D1_like"/>
    <property type="match status" value="1"/>
</dbReference>
<evidence type="ECO:0000256" key="2">
    <source>
        <dbReference type="ARBA" id="ARBA00022692"/>
    </source>
</evidence>
<dbReference type="PANTHER" id="PTHR24222">
    <property type="entry name" value="ABC TRANSPORTER B FAMILY"/>
    <property type="match status" value="1"/>
</dbReference>
<dbReference type="InterPro" id="IPR039421">
    <property type="entry name" value="Type_1_exporter"/>
</dbReference>
<comment type="caution">
    <text evidence="7">The sequence shown here is derived from an EMBL/GenBank/DDBJ whole genome shotgun (WGS) entry which is preliminary data.</text>
</comment>
<evidence type="ECO:0000256" key="5">
    <source>
        <dbReference type="SAM" id="Phobius"/>
    </source>
</evidence>
<evidence type="ECO:0000256" key="4">
    <source>
        <dbReference type="ARBA" id="ARBA00023136"/>
    </source>
</evidence>
<proteinExistence type="predicted"/>
<dbReference type="Pfam" id="PF00664">
    <property type="entry name" value="ABC_membrane"/>
    <property type="match status" value="1"/>
</dbReference>
<keyword evidence="3 5" id="KW-1133">Transmembrane helix</keyword>
<comment type="subcellular location">
    <subcellularLocation>
        <location evidence="1">Membrane</location>
        <topology evidence="1">Multi-pass membrane protein</topology>
    </subcellularLocation>
</comment>
<dbReference type="PROSITE" id="PS50929">
    <property type="entry name" value="ABC_TM1F"/>
    <property type="match status" value="1"/>
</dbReference>
<protein>
    <submittedName>
        <fullName evidence="7">ABC transporter B family member 11</fullName>
    </submittedName>
</protein>
<feature type="transmembrane region" description="Helical" evidence="5">
    <location>
        <begin position="184"/>
        <end position="207"/>
    </location>
</feature>
<accession>A0A445I214</accession>
<keyword evidence="2 5" id="KW-0812">Transmembrane</keyword>
<dbReference type="GO" id="GO:0005886">
    <property type="term" value="C:plasma membrane"/>
    <property type="evidence" value="ECO:0007669"/>
    <property type="project" value="TreeGrafter"/>
</dbReference>
<evidence type="ECO:0000256" key="1">
    <source>
        <dbReference type="ARBA" id="ARBA00004141"/>
    </source>
</evidence>
<dbReference type="Proteomes" id="UP000289340">
    <property type="component" value="Chromosome 11"/>
</dbReference>
<keyword evidence="8" id="KW-1185">Reference proteome</keyword>
<dbReference type="PANTHER" id="PTHR24222:SF63">
    <property type="entry name" value="ATP BINDING CASSETTE SUBFAMILY B"/>
    <property type="match status" value="1"/>
</dbReference>
<evidence type="ECO:0000313" key="8">
    <source>
        <dbReference type="Proteomes" id="UP000289340"/>
    </source>
</evidence>
<dbReference type="EMBL" id="QZWG01000011">
    <property type="protein sequence ID" value="RZB80128.1"/>
    <property type="molecule type" value="Genomic_DNA"/>
</dbReference>
<dbReference type="InterPro" id="IPR036640">
    <property type="entry name" value="ABC1_TM_sf"/>
</dbReference>
<sequence length="275" mass="30408">DRRRKVHNSNTAVNSPVVEVTTDYDGHGDTTVVEVTTDYDGCLPRTVVEGSYHYNGVLLRTTVQQQEQTNPIDHRLKYGNLEEQQSDHHPDGNFRSPAEVACWVSTEERQAARIRGLYLRAILRQDISFFDKETNTGEVVGRMSGDTLLIQEALGEKVRKFIQCVACFLGRLVIAFIKGWLLTLVLLSCIPPLVIFGSMMSFTFAMLPSRGQAAYSEAATVVERTIDSIRQVASFTGESQATAQYNQSLTKAYRTAVQDGVVAGLGLGSILNQSL</sequence>
<dbReference type="AlphaFoldDB" id="A0A445I214"/>
<reference evidence="7 8" key="1">
    <citation type="submission" date="2018-09" db="EMBL/GenBank/DDBJ databases">
        <title>A high-quality reference genome of wild soybean provides a powerful tool to mine soybean genomes.</title>
        <authorList>
            <person name="Xie M."/>
            <person name="Chung C.Y.L."/>
            <person name="Li M.-W."/>
            <person name="Wong F.-L."/>
            <person name="Chan T.-F."/>
            <person name="Lam H.-M."/>
        </authorList>
    </citation>
    <scope>NUCLEOTIDE SEQUENCE [LARGE SCALE GENOMIC DNA]</scope>
    <source>
        <strain evidence="8">cv. W05</strain>
        <tissue evidence="7">Hypocotyl of etiolated seedlings</tissue>
    </source>
</reference>
<evidence type="ECO:0000259" key="6">
    <source>
        <dbReference type="PROSITE" id="PS50929"/>
    </source>
</evidence>
<name>A0A445I214_GLYSO</name>
<dbReference type="GO" id="GO:0140359">
    <property type="term" value="F:ABC-type transporter activity"/>
    <property type="evidence" value="ECO:0007669"/>
    <property type="project" value="InterPro"/>
</dbReference>
<gene>
    <name evidence="7" type="ORF">D0Y65_030042</name>
</gene>
<keyword evidence="4 5" id="KW-0472">Membrane</keyword>
<evidence type="ECO:0000256" key="3">
    <source>
        <dbReference type="ARBA" id="ARBA00022989"/>
    </source>
</evidence>
<organism evidence="7 8">
    <name type="scientific">Glycine soja</name>
    <name type="common">Wild soybean</name>
    <dbReference type="NCBI Taxonomy" id="3848"/>
    <lineage>
        <taxon>Eukaryota</taxon>
        <taxon>Viridiplantae</taxon>
        <taxon>Streptophyta</taxon>
        <taxon>Embryophyta</taxon>
        <taxon>Tracheophyta</taxon>
        <taxon>Spermatophyta</taxon>
        <taxon>Magnoliopsida</taxon>
        <taxon>eudicotyledons</taxon>
        <taxon>Gunneridae</taxon>
        <taxon>Pentapetalae</taxon>
        <taxon>rosids</taxon>
        <taxon>fabids</taxon>
        <taxon>Fabales</taxon>
        <taxon>Fabaceae</taxon>
        <taxon>Papilionoideae</taxon>
        <taxon>50 kb inversion clade</taxon>
        <taxon>NPAAA clade</taxon>
        <taxon>indigoferoid/millettioid clade</taxon>
        <taxon>Phaseoleae</taxon>
        <taxon>Glycine</taxon>
        <taxon>Glycine subgen. Soja</taxon>
    </lineage>
</organism>
<evidence type="ECO:0000313" key="7">
    <source>
        <dbReference type="EMBL" id="RZB80128.1"/>
    </source>
</evidence>
<dbReference type="Gene3D" id="1.20.1560.10">
    <property type="entry name" value="ABC transporter type 1, transmembrane domain"/>
    <property type="match status" value="1"/>
</dbReference>
<dbReference type="SUPFAM" id="SSF90123">
    <property type="entry name" value="ABC transporter transmembrane region"/>
    <property type="match status" value="1"/>
</dbReference>
<dbReference type="InterPro" id="IPR011527">
    <property type="entry name" value="ABC1_TM_dom"/>
</dbReference>
<dbReference type="GO" id="GO:0005524">
    <property type="term" value="F:ATP binding"/>
    <property type="evidence" value="ECO:0007669"/>
    <property type="project" value="InterPro"/>
</dbReference>
<feature type="domain" description="ABC transmembrane type-1" evidence="6">
    <location>
        <begin position="102"/>
        <end position="275"/>
    </location>
</feature>